<dbReference type="InterPro" id="IPR011330">
    <property type="entry name" value="Glyco_hydro/deAcase_b/a-brl"/>
</dbReference>
<reference evidence="4 5" key="1">
    <citation type="submission" date="2009-06" db="EMBL/GenBank/DDBJ databases">
        <title>Complete sequence of Desulfovibrio salexigens DSM 2638.</title>
        <authorList>
            <consortium name="US DOE Joint Genome Institute"/>
            <person name="Lucas S."/>
            <person name="Copeland A."/>
            <person name="Lapidus A."/>
            <person name="Glavina del Rio T."/>
            <person name="Tice H."/>
            <person name="Bruce D."/>
            <person name="Goodwin L."/>
            <person name="Pitluck S."/>
            <person name="Munk A.C."/>
            <person name="Brettin T."/>
            <person name="Detter J.C."/>
            <person name="Han C."/>
            <person name="Tapia R."/>
            <person name="Larimer F."/>
            <person name="Land M."/>
            <person name="Hauser L."/>
            <person name="Kyrpides N."/>
            <person name="Anderson I."/>
            <person name="Wall J.D."/>
            <person name="Arkin A.P."/>
            <person name="Dehal P."/>
            <person name="Chivian D."/>
            <person name="Giles B."/>
            <person name="Hazen T.C."/>
        </authorList>
    </citation>
    <scope>NUCLEOTIDE SEQUENCE [LARGE SCALE GENOMIC DNA]</scope>
    <source>
        <strain evidence="5">ATCC 14822 / DSM 2638 / NCIMB 8403 / VKM B-1763</strain>
    </source>
</reference>
<evidence type="ECO:0000256" key="2">
    <source>
        <dbReference type="ARBA" id="ARBA00023277"/>
    </source>
</evidence>
<organism evidence="4 5">
    <name type="scientific">Maridesulfovibrio salexigens (strain ATCC 14822 / DSM 2638 / NCIMB 8403 / VKM B-1763)</name>
    <name type="common">Desulfovibrio salexigens</name>
    <dbReference type="NCBI Taxonomy" id="526222"/>
    <lineage>
        <taxon>Bacteria</taxon>
        <taxon>Pseudomonadati</taxon>
        <taxon>Thermodesulfobacteriota</taxon>
        <taxon>Desulfovibrionia</taxon>
        <taxon>Desulfovibrionales</taxon>
        <taxon>Desulfovibrionaceae</taxon>
        <taxon>Maridesulfovibrio</taxon>
    </lineage>
</organism>
<dbReference type="RefSeq" id="WP_015850455.1">
    <property type="nucleotide sequence ID" value="NC_012881.1"/>
</dbReference>
<dbReference type="EMBL" id="CP001649">
    <property type="protein sequence ID" value="ACS78636.1"/>
    <property type="molecule type" value="Genomic_DNA"/>
</dbReference>
<evidence type="ECO:0000313" key="5">
    <source>
        <dbReference type="Proteomes" id="UP000002601"/>
    </source>
</evidence>
<accession>C6BXS8</accession>
<dbReference type="Gene3D" id="3.20.110.20">
    <property type="match status" value="1"/>
</dbReference>
<dbReference type="SUPFAM" id="SSF88713">
    <property type="entry name" value="Glycoside hydrolase/deacetylase"/>
    <property type="match status" value="1"/>
</dbReference>
<dbReference type="Proteomes" id="UP000002601">
    <property type="component" value="Chromosome"/>
</dbReference>
<keyword evidence="4" id="KW-0378">Hydrolase</keyword>
<sequence>MKIFAIFHLNLMFSSIPEESRPEVIKRCYWPLLKLVEKGYPLGIEASGITLEIIRDIDPLWIKNFKALLRSGKAEFIGSGYGQIIGPLVPSALNRANLALGRTTGEQILETIPQIALINEQAWSAGMADHYLDAGYSAIFMDYDNPARYADWDEHIQHFPQRAKGTNGESIPVIWSRSMVFQKLQRFAHRELELDEYLSYVEDLGTGEGWLPIYGNDAEIFDFRPRRYKNEAVQEAESEWKLIEQVFEILLKRGHEFQLPSTVLNGLEHKYGGKELELSCASQPIPVKKQSKYNITRWALSGRDDFQLNSLCRAVCHKLEKDFPLCAENEDKWRDLCFCWSSDLRTHITGKRYNESLTKLEQLAFETKTAVREPYFQVSGTPARNHGRMLSLKSEYANVTLNTAKGLAVQEASFLSHDNIPAFGTLGHGYFEEIDLGADFFSGHIIMEGPGIPKDTDLARITPLISESDEFITAACSIDLYQGMLDKAVRIHKHKEQIDILYRFALACRPPGFARIGHVTLLTADMDPARLFYCSSNGGREEHFHLNGQTFDHSDNISFAVSASQGLGMTDSKIVLGGAERALEISPIYPEHGFIGMIKCRQATPSPFVRVFFSMQEMDETSTRGCGPDPKFNFSTGFSIKPRSGE</sequence>
<dbReference type="Pfam" id="PF03065">
    <property type="entry name" value="Glyco_hydro_57"/>
    <property type="match status" value="1"/>
</dbReference>
<name>C6BXS8_MARSD</name>
<dbReference type="GO" id="GO:0016787">
    <property type="term" value="F:hydrolase activity"/>
    <property type="evidence" value="ECO:0007669"/>
    <property type="project" value="UniProtKB-KW"/>
</dbReference>
<dbReference type="PANTHER" id="PTHR36306">
    <property type="entry name" value="ALPHA-AMYLASE-RELATED-RELATED"/>
    <property type="match status" value="1"/>
</dbReference>
<protein>
    <submittedName>
        <fullName evidence="4">Glycoside hydrolase family 57</fullName>
    </submittedName>
</protein>
<dbReference type="KEGG" id="dsa:Desal_0570"/>
<keyword evidence="2" id="KW-0119">Carbohydrate metabolism</keyword>
<dbReference type="AlphaFoldDB" id="C6BXS8"/>
<evidence type="ECO:0000259" key="3">
    <source>
        <dbReference type="Pfam" id="PF03065"/>
    </source>
</evidence>
<comment type="similarity">
    <text evidence="1">Belongs to the glycosyl hydrolase 57 family.</text>
</comment>
<dbReference type="OrthoDB" id="5439047at2"/>
<dbReference type="InterPro" id="IPR052046">
    <property type="entry name" value="GH57_Enzymes"/>
</dbReference>
<dbReference type="STRING" id="526222.Desal_0570"/>
<keyword evidence="5" id="KW-1185">Reference proteome</keyword>
<dbReference type="PANTHER" id="PTHR36306:SF1">
    <property type="entry name" value="ALPHA-AMYLASE-RELATED"/>
    <property type="match status" value="1"/>
</dbReference>
<evidence type="ECO:0000313" key="4">
    <source>
        <dbReference type="EMBL" id="ACS78636.1"/>
    </source>
</evidence>
<evidence type="ECO:0000256" key="1">
    <source>
        <dbReference type="ARBA" id="ARBA00006821"/>
    </source>
</evidence>
<dbReference type="InterPro" id="IPR004300">
    <property type="entry name" value="Glyco_hydro_57_N"/>
</dbReference>
<feature type="domain" description="Glycoside hydrolase family 57 N-terminal" evidence="3">
    <location>
        <begin position="23"/>
        <end position="239"/>
    </location>
</feature>
<proteinExistence type="inferred from homology"/>
<dbReference type="eggNOG" id="COG1449">
    <property type="taxonomic scope" value="Bacteria"/>
</dbReference>
<gene>
    <name evidence="4" type="ordered locus">Desal_0570</name>
</gene>
<dbReference type="CDD" id="cd10794">
    <property type="entry name" value="GH57N_PfGalA_like"/>
    <property type="match status" value="1"/>
</dbReference>
<dbReference type="HOGENOM" id="CLU_413731_0_0_7"/>
<dbReference type="GO" id="GO:0005975">
    <property type="term" value="P:carbohydrate metabolic process"/>
    <property type="evidence" value="ECO:0007669"/>
    <property type="project" value="InterPro"/>
</dbReference>
<dbReference type="CAZy" id="GH57">
    <property type="family name" value="Glycoside Hydrolase Family 57"/>
</dbReference>